<feature type="chain" id="PRO_5037872317" description="Trehalase" evidence="8">
    <location>
        <begin position="17"/>
        <end position="611"/>
    </location>
</feature>
<dbReference type="Pfam" id="PF01204">
    <property type="entry name" value="Trehalase"/>
    <property type="match status" value="1"/>
</dbReference>
<dbReference type="PANTHER" id="PTHR23403">
    <property type="entry name" value="TREHALASE"/>
    <property type="match status" value="1"/>
</dbReference>
<protein>
    <recommendedName>
        <fullName evidence="4 7">Trehalase</fullName>
        <ecNumber evidence="3 7">3.2.1.28</ecNumber>
    </recommendedName>
    <alternativeName>
        <fullName evidence="7">Alpha-trehalose glucohydrolase</fullName>
    </alternativeName>
</protein>
<evidence type="ECO:0000256" key="4">
    <source>
        <dbReference type="ARBA" id="ARBA00019905"/>
    </source>
</evidence>
<dbReference type="PRINTS" id="PR00744">
    <property type="entry name" value="GLHYDRLASE37"/>
</dbReference>
<comment type="similarity">
    <text evidence="2 7">Belongs to the glycosyl hydrolase 37 family.</text>
</comment>
<dbReference type="Proteomes" id="UP000887568">
    <property type="component" value="Unplaced"/>
</dbReference>
<dbReference type="CTD" id="11181"/>
<proteinExistence type="inferred from homology"/>
<evidence type="ECO:0000256" key="1">
    <source>
        <dbReference type="ARBA" id="ARBA00001576"/>
    </source>
</evidence>
<dbReference type="OrthoDB" id="3542292at2759"/>
<dbReference type="RefSeq" id="XP_038065290.1">
    <property type="nucleotide sequence ID" value="XM_038209362.1"/>
</dbReference>
<dbReference type="PROSITE" id="PS00928">
    <property type="entry name" value="TREHALASE_2"/>
    <property type="match status" value="1"/>
</dbReference>
<keyword evidence="6 7" id="KW-0326">Glycosidase</keyword>
<organism evidence="9 10">
    <name type="scientific">Patiria miniata</name>
    <name type="common">Bat star</name>
    <name type="synonym">Asterina miniata</name>
    <dbReference type="NCBI Taxonomy" id="46514"/>
    <lineage>
        <taxon>Eukaryota</taxon>
        <taxon>Metazoa</taxon>
        <taxon>Echinodermata</taxon>
        <taxon>Eleutherozoa</taxon>
        <taxon>Asterozoa</taxon>
        <taxon>Asteroidea</taxon>
        <taxon>Valvatacea</taxon>
        <taxon>Valvatida</taxon>
        <taxon>Asterinidae</taxon>
        <taxon>Patiria</taxon>
    </lineage>
</organism>
<dbReference type="InterPro" id="IPR001661">
    <property type="entry name" value="Glyco_hydro_37"/>
</dbReference>
<keyword evidence="10" id="KW-1185">Reference proteome</keyword>
<name>A0A914AMN1_PATMI</name>
<dbReference type="OMA" id="RYWDASD"/>
<dbReference type="InterPro" id="IPR012341">
    <property type="entry name" value="6hp_glycosidase-like_sf"/>
</dbReference>
<evidence type="ECO:0000313" key="9">
    <source>
        <dbReference type="EnsemblMetazoa" id="XP_038065290.1"/>
    </source>
</evidence>
<evidence type="ECO:0000256" key="5">
    <source>
        <dbReference type="ARBA" id="ARBA00022801"/>
    </source>
</evidence>
<sequence length="611" mass="68794">MTFRFDLLVFLGVCLAKLPALVAGEALGDVPACDSEIYCDGPLLEAAQDAYVYNDSKTFVDLHMKHDPDVILDAFGNLSDPLDRDVMKSFVEANFDGPATEFTDWTPTDWNPSPAMFEKINDEKLRAWASDLNDLWKELGRQIKDDVRDNADRYSLMYVNQPFVVPGGRFREFYYWDSYWIIKGLLLSEMTDTVKGMLSNFVSMVDTLGFVPNGNRVYYQRRSQPPFLIPAVNEYLKATNDFAFVQSILPSLQKEYEFWMTNRTVVVTKPQAGSVSHTLNRYNVFMGKPRPESYREDVETASELSQAEAAELYSNLASAAESGWDFSSRWFGEQGTLRSIRTKEIVPVDLNSILCLNEKLMADFYERAGDTSKAAEFRTAHQARRAAIRDIFWSDTSGAWLDYDLKSSANNNQFYLSCVVPMWAGCYGGDEGGEEETERAVMNYLKAEGVLDFPGGVPTSLKQNTGQQWDYPNAWPPLQHMLIEALANSRLDEAKQLAFDLAQKWTLTNFLAYEEKKVMYEKYDVTNQGVPGHGGEYGVQAGFGWTNGVILTLLDQYGDRLRSDVQMTTPPGKMTTPPGTTVTSTGIKPRPYFGTLVQVALGLMLLLLCSL</sequence>
<keyword evidence="5 7" id="KW-0378">Hydrolase</keyword>
<evidence type="ECO:0000256" key="7">
    <source>
        <dbReference type="RuleBase" id="RU361180"/>
    </source>
</evidence>
<dbReference type="EnsemblMetazoa" id="XM_038209362.1">
    <property type="protein sequence ID" value="XP_038065290.1"/>
    <property type="gene ID" value="LOC119735598"/>
</dbReference>
<dbReference type="Gene3D" id="1.50.10.10">
    <property type="match status" value="1"/>
</dbReference>
<feature type="signal peptide" evidence="8">
    <location>
        <begin position="1"/>
        <end position="16"/>
    </location>
</feature>
<accession>A0A914AMN1</accession>
<dbReference type="InterPro" id="IPR008928">
    <property type="entry name" value="6-hairpin_glycosidase_sf"/>
</dbReference>
<dbReference type="InterPro" id="IPR018232">
    <property type="entry name" value="Glyco_hydro_37_CS"/>
</dbReference>
<keyword evidence="8" id="KW-0732">Signal</keyword>
<reference evidence="9" key="1">
    <citation type="submission" date="2022-11" db="UniProtKB">
        <authorList>
            <consortium name="EnsemblMetazoa"/>
        </authorList>
    </citation>
    <scope>IDENTIFICATION</scope>
</reference>
<dbReference type="AlphaFoldDB" id="A0A914AMN1"/>
<dbReference type="GO" id="GO:0004555">
    <property type="term" value="F:alpha,alpha-trehalase activity"/>
    <property type="evidence" value="ECO:0007669"/>
    <property type="project" value="UniProtKB-EC"/>
</dbReference>
<dbReference type="GO" id="GO:0005993">
    <property type="term" value="P:trehalose catabolic process"/>
    <property type="evidence" value="ECO:0007669"/>
    <property type="project" value="TreeGrafter"/>
</dbReference>
<dbReference type="PROSITE" id="PS00927">
    <property type="entry name" value="TREHALASE_1"/>
    <property type="match status" value="1"/>
</dbReference>
<evidence type="ECO:0000256" key="8">
    <source>
        <dbReference type="SAM" id="SignalP"/>
    </source>
</evidence>
<dbReference type="EC" id="3.2.1.28" evidence="3 7"/>
<comment type="catalytic activity">
    <reaction evidence="1 7">
        <text>alpha,alpha-trehalose + H2O = alpha-D-glucose + beta-D-glucose</text>
        <dbReference type="Rhea" id="RHEA:32675"/>
        <dbReference type="ChEBI" id="CHEBI:15377"/>
        <dbReference type="ChEBI" id="CHEBI:15903"/>
        <dbReference type="ChEBI" id="CHEBI:16551"/>
        <dbReference type="ChEBI" id="CHEBI:17925"/>
        <dbReference type="EC" id="3.2.1.28"/>
    </reaction>
</comment>
<evidence type="ECO:0000256" key="2">
    <source>
        <dbReference type="ARBA" id="ARBA00005615"/>
    </source>
</evidence>
<evidence type="ECO:0000256" key="6">
    <source>
        <dbReference type="ARBA" id="ARBA00023295"/>
    </source>
</evidence>
<dbReference type="PANTHER" id="PTHR23403:SF1">
    <property type="entry name" value="TREHALASE"/>
    <property type="match status" value="1"/>
</dbReference>
<evidence type="ECO:0000313" key="10">
    <source>
        <dbReference type="Proteomes" id="UP000887568"/>
    </source>
</evidence>
<dbReference type="GeneID" id="119735598"/>
<evidence type="ECO:0000256" key="3">
    <source>
        <dbReference type="ARBA" id="ARBA00012757"/>
    </source>
</evidence>
<dbReference type="SUPFAM" id="SSF48208">
    <property type="entry name" value="Six-hairpin glycosidases"/>
    <property type="match status" value="1"/>
</dbReference>